<dbReference type="VEuPathDB" id="PlasmoDB:POWCR01_140062300"/>
<dbReference type="EMBL" id="LT594518">
    <property type="protein sequence ID" value="SBT82754.1"/>
    <property type="molecule type" value="Genomic_DNA"/>
</dbReference>
<dbReference type="Proteomes" id="UP000243200">
    <property type="component" value="Chromosome 14"/>
</dbReference>
<proteinExistence type="predicted"/>
<organism evidence="1 2">
    <name type="scientific">Plasmodium ovale</name>
    <name type="common">malaria parasite P. ovale</name>
    <dbReference type="NCBI Taxonomy" id="36330"/>
    <lineage>
        <taxon>Eukaryota</taxon>
        <taxon>Sar</taxon>
        <taxon>Alveolata</taxon>
        <taxon>Apicomplexa</taxon>
        <taxon>Aconoidasida</taxon>
        <taxon>Haemosporida</taxon>
        <taxon>Plasmodiidae</taxon>
        <taxon>Plasmodium</taxon>
        <taxon>Plasmodium (Plasmodium)</taxon>
    </lineage>
</organism>
<accession>A0A1C3L603</accession>
<dbReference type="AlphaFoldDB" id="A0A1C3L603"/>
<name>A0A1C3L603_PLAOA</name>
<protein>
    <submittedName>
        <fullName evidence="1">Uncharacterized protein</fullName>
    </submittedName>
</protein>
<sequence length="150" mass="17872">MTKGKKSNCSHYGDQNCNYNCRHHGHSENALFHHRLKGRSGNLLMMNKNGHPFRKLYKRKGTYKNNSLLQRMSHGNEKEIYKNWLNLKGDGNVEEDKNFFIDSNDKRGENCRGGKHHEKYRTSNIEHFEYEQVKDNKEKCLFYYTELLIN</sequence>
<gene>
    <name evidence="1" type="primary">PowCR01_140062300</name>
    <name evidence="1" type="ORF">POWCR01_140062300</name>
</gene>
<evidence type="ECO:0000313" key="1">
    <source>
        <dbReference type="EMBL" id="SBT82754.1"/>
    </source>
</evidence>
<evidence type="ECO:0000313" key="2">
    <source>
        <dbReference type="Proteomes" id="UP000243200"/>
    </source>
</evidence>
<reference evidence="1 2" key="1">
    <citation type="submission" date="2016-06" db="EMBL/GenBank/DDBJ databases">
        <authorList>
            <consortium name="Pathogen Informatics"/>
        </authorList>
    </citation>
    <scope>NUCLEOTIDE SEQUENCE [LARGE SCALE GENOMIC DNA]</scope>
    <source>
        <strain evidence="1">PowCR01</strain>
    </source>
</reference>